<proteinExistence type="inferred from homology"/>
<accession>A0A1I6DMV7</accession>
<protein>
    <submittedName>
        <fullName evidence="4">Chaperone required for the assembly of the F1-ATPase</fullName>
    </submittedName>
</protein>
<evidence type="ECO:0000313" key="5">
    <source>
        <dbReference type="Proteomes" id="UP000199302"/>
    </source>
</evidence>
<dbReference type="OrthoDB" id="9797825at2"/>
<gene>
    <name evidence="4" type="ORF">SAMN04515673_104122</name>
</gene>
<dbReference type="Pfam" id="PF07542">
    <property type="entry name" value="ATP12"/>
    <property type="match status" value="1"/>
</dbReference>
<evidence type="ECO:0000256" key="1">
    <source>
        <dbReference type="ARBA" id="ARBA00008231"/>
    </source>
</evidence>
<evidence type="ECO:0000313" key="4">
    <source>
        <dbReference type="EMBL" id="SFR06698.1"/>
    </source>
</evidence>
<dbReference type="Gene3D" id="1.10.3580.10">
    <property type="entry name" value="ATP12 ATPase"/>
    <property type="match status" value="1"/>
</dbReference>
<comment type="similarity">
    <text evidence="1">Belongs to the ATP12 family.</text>
</comment>
<dbReference type="Gene3D" id="3.30.2180.10">
    <property type="entry name" value="ATP12-like"/>
    <property type="match status" value="1"/>
</dbReference>
<keyword evidence="2" id="KW-0809">Transit peptide</keyword>
<keyword evidence="5" id="KW-1185">Reference proteome</keyword>
<dbReference type="InterPro" id="IPR011419">
    <property type="entry name" value="ATP12_ATP_synth-F1-assembly"/>
</dbReference>
<dbReference type="RefSeq" id="WP_092078872.1">
    <property type="nucleotide sequence ID" value="NZ_FOYI01000004.1"/>
</dbReference>
<keyword evidence="3" id="KW-0143">Chaperone</keyword>
<dbReference type="PANTHER" id="PTHR21013">
    <property type="entry name" value="ATP SYNTHASE MITOCHONDRIAL F1 COMPLEX ASSEMBLY FACTOR 2/ATP12 PROTEIN, MITOCHONDRIAL PRECURSOR"/>
    <property type="match status" value="1"/>
</dbReference>
<organism evidence="4 5">
    <name type="scientific">Poseidonocella sedimentorum</name>
    <dbReference type="NCBI Taxonomy" id="871652"/>
    <lineage>
        <taxon>Bacteria</taxon>
        <taxon>Pseudomonadati</taxon>
        <taxon>Pseudomonadota</taxon>
        <taxon>Alphaproteobacteria</taxon>
        <taxon>Rhodobacterales</taxon>
        <taxon>Roseobacteraceae</taxon>
        <taxon>Poseidonocella</taxon>
    </lineage>
</organism>
<dbReference type="EMBL" id="FOYI01000004">
    <property type="protein sequence ID" value="SFR06698.1"/>
    <property type="molecule type" value="Genomic_DNA"/>
</dbReference>
<evidence type="ECO:0000256" key="3">
    <source>
        <dbReference type="ARBA" id="ARBA00023186"/>
    </source>
</evidence>
<dbReference type="InterPro" id="IPR042272">
    <property type="entry name" value="ATP12_ATP_synth-F1-assembly_N"/>
</dbReference>
<dbReference type="PANTHER" id="PTHR21013:SF10">
    <property type="entry name" value="ATP SYNTHASE MITOCHONDRIAL F1 COMPLEX ASSEMBLY FACTOR 2"/>
    <property type="match status" value="1"/>
</dbReference>
<sequence>MSGVAAKRFWTASEVAPEDTGFGVRLDGRPLRTPAKTPLAVPSRAMAEAIAEEWAAQGERVDPLSMPVTRAANAAIDRVVPQFEEVCDHLAEYGETDLLCYRAESPESLVQRQNAGWDPLLDWAAERYGAPLERARGVMFVPQPDASLKALSHVLRAFDPFELTAVHEFVTLTGSLILGLAAENHRMSMDDIWALSRLDQRYQQEIWGVDAEAEQENDYKLQEFKRARRFLDLHRA</sequence>
<evidence type="ECO:0000256" key="2">
    <source>
        <dbReference type="ARBA" id="ARBA00022946"/>
    </source>
</evidence>
<dbReference type="AlphaFoldDB" id="A0A1I6DMV7"/>
<name>A0A1I6DMV7_9RHOB</name>
<dbReference type="SUPFAM" id="SSF160909">
    <property type="entry name" value="ATP12-like"/>
    <property type="match status" value="1"/>
</dbReference>
<dbReference type="InterPro" id="IPR023335">
    <property type="entry name" value="ATP12_ortho_dom_sf"/>
</dbReference>
<dbReference type="STRING" id="871652.SAMN04515673_104122"/>
<reference evidence="4 5" key="1">
    <citation type="submission" date="2016-10" db="EMBL/GenBank/DDBJ databases">
        <authorList>
            <person name="de Groot N.N."/>
        </authorList>
    </citation>
    <scope>NUCLEOTIDE SEQUENCE [LARGE SCALE GENOMIC DNA]</scope>
    <source>
        <strain evidence="5">KMM 9023,NRIC 0796,JCM 17311,KCTC 23692</strain>
    </source>
</reference>
<dbReference type="Proteomes" id="UP000199302">
    <property type="component" value="Unassembled WGS sequence"/>
</dbReference>
<dbReference type="GO" id="GO:0043461">
    <property type="term" value="P:proton-transporting ATP synthase complex assembly"/>
    <property type="evidence" value="ECO:0007669"/>
    <property type="project" value="InterPro"/>
</dbReference>